<reference evidence="1" key="1">
    <citation type="submission" date="2020-05" db="EMBL/GenBank/DDBJ databases">
        <authorList>
            <person name="Chiriac C."/>
            <person name="Salcher M."/>
            <person name="Ghai R."/>
            <person name="Kavagutti S V."/>
        </authorList>
    </citation>
    <scope>NUCLEOTIDE SEQUENCE</scope>
</reference>
<organism evidence="1">
    <name type="scientific">uncultured Caudovirales phage</name>
    <dbReference type="NCBI Taxonomy" id="2100421"/>
    <lineage>
        <taxon>Viruses</taxon>
        <taxon>Duplodnaviria</taxon>
        <taxon>Heunggongvirae</taxon>
        <taxon>Uroviricota</taxon>
        <taxon>Caudoviricetes</taxon>
        <taxon>Peduoviridae</taxon>
        <taxon>Maltschvirus</taxon>
        <taxon>Maltschvirus maltsch</taxon>
    </lineage>
</organism>
<proteinExistence type="predicted"/>
<gene>
    <name evidence="1" type="ORF">UFOVP995_41</name>
</gene>
<protein>
    <submittedName>
        <fullName evidence="1">Uncharacterized protein</fullName>
    </submittedName>
</protein>
<name>A0A6J5PZQ1_9CAUD</name>
<accession>A0A6J5PZQ1</accession>
<dbReference type="EMBL" id="LR796934">
    <property type="protein sequence ID" value="CAB4176612.1"/>
    <property type="molecule type" value="Genomic_DNA"/>
</dbReference>
<evidence type="ECO:0000313" key="1">
    <source>
        <dbReference type="EMBL" id="CAB4176612.1"/>
    </source>
</evidence>
<sequence>MKAPNPFKVVRCYYEKREWFITYDGREVARIATDIEDTPRGKWVQGYWVTIEADGTDCYIDTDGGSTETRLAFRNAKEFAFEHLAKLLAEGVEL</sequence>